<organism evidence="3 5">
    <name type="scientific">Amycolatopsis azurea DSM 43854</name>
    <dbReference type="NCBI Taxonomy" id="1238180"/>
    <lineage>
        <taxon>Bacteria</taxon>
        <taxon>Bacillati</taxon>
        <taxon>Actinomycetota</taxon>
        <taxon>Actinomycetes</taxon>
        <taxon>Pseudonocardiales</taxon>
        <taxon>Pseudonocardiaceae</taxon>
        <taxon>Amycolatopsis</taxon>
    </lineage>
</organism>
<accession>M2PT30</accession>
<comment type="caution">
    <text evidence="3">The sequence shown here is derived from an EMBL/GenBank/DDBJ whole genome shotgun (WGS) entry which is preliminary data.</text>
</comment>
<evidence type="ECO:0000313" key="3">
    <source>
        <dbReference type="EMBL" id="EMD22685.1"/>
    </source>
</evidence>
<dbReference type="PANTHER" id="PTHR43581">
    <property type="entry name" value="ATP/GTP PHOSPHATASE"/>
    <property type="match status" value="1"/>
</dbReference>
<dbReference type="Pfam" id="PF20469">
    <property type="entry name" value="OLD-like_TOPRIM"/>
    <property type="match status" value="1"/>
</dbReference>
<protein>
    <submittedName>
        <fullName evidence="3">Uncharacterized protein</fullName>
    </submittedName>
</protein>
<keyword evidence="6" id="KW-1185">Reference proteome</keyword>
<sequence>MHLIHFSVSGFRSLTAVQDIPVSTPTIIAGHNDGGKTALLDSLAFLLGEGTVEDQDRSYLPEDRSTRCQETIIEGTFSLDEWEQETLHLPAEARIRRVANSEGSRLECLLPLPADERLRDLDSVRATDLQALVKELGLKATSTRKADSLAVLREHALRNTVGEDWLPASKQLAGRLPRLVLFDGNVDSPNETVKSVLNARFQTHSEDPGLRGKLTEVVDEISDRLRTDAKTLCDHIAQRCPDLTDIKVEPEIQLHHGLRRTELRFSRGSGGQVDLNRSGLGSGRRVSLAVWEWTTLQLEEQNATEALPEEHGESAPSPVQTIIVYDEPDTHLDYANQRRVMDLIRDQCAIDNVHVIVATHSMNLIDGVDIADVVHLKLVDDATVVERLGADTHAEVDRFLGKISASVGLRNSVLLHERCFVAVEGDTEMAAFPLLFKLSEGITLQAAGIALWGCGSHIGALRLAEYLVRHDRQVRLVIDADSQRLSIFKESNLQQFFGPVVTDYVSYLGEHEGVNEFEELFSDDQWAKTANRKWYREGSPWTAAEFETHRGTKFSEGVKEMVKAGSFTGPAGKADMMVDLALSLETPDDVPIRLRELFGELRGAASR</sequence>
<evidence type="ECO:0000313" key="6">
    <source>
        <dbReference type="Proteomes" id="UP000188551"/>
    </source>
</evidence>
<evidence type="ECO:0000313" key="5">
    <source>
        <dbReference type="Proteomes" id="UP000014137"/>
    </source>
</evidence>
<dbReference type="EMBL" id="ANMG01000091">
    <property type="protein sequence ID" value="EMD22685.1"/>
    <property type="molecule type" value="Genomic_DNA"/>
</dbReference>
<dbReference type="Pfam" id="PF13175">
    <property type="entry name" value="AAA_15"/>
    <property type="match status" value="1"/>
</dbReference>
<dbReference type="PANTHER" id="PTHR43581:SF2">
    <property type="entry name" value="EXCINUCLEASE ATPASE SUBUNIT"/>
    <property type="match status" value="1"/>
</dbReference>
<dbReference type="Proteomes" id="UP000188551">
    <property type="component" value="Unassembled WGS sequence"/>
</dbReference>
<dbReference type="OrthoDB" id="3237462at2"/>
<feature type="domain" description="Endonuclease GajA/Old nuclease/RecF-like AAA" evidence="1">
    <location>
        <begin position="211"/>
        <end position="365"/>
    </location>
</feature>
<dbReference type="AlphaFoldDB" id="M2PT30"/>
<dbReference type="Gene3D" id="3.40.50.300">
    <property type="entry name" value="P-loop containing nucleotide triphosphate hydrolases"/>
    <property type="match status" value="1"/>
</dbReference>
<dbReference type="PATRIC" id="fig|1238180.3.peg.7631"/>
<dbReference type="EMBL" id="MUXN01000039">
    <property type="protein sequence ID" value="OOC00621.1"/>
    <property type="molecule type" value="Genomic_DNA"/>
</dbReference>
<gene>
    <name evidence="4" type="ORF">B0293_41965</name>
    <name evidence="3" type="ORF">C791_8245</name>
</gene>
<dbReference type="SUPFAM" id="SSF52540">
    <property type="entry name" value="P-loop containing nucleoside triphosphate hydrolases"/>
    <property type="match status" value="1"/>
</dbReference>
<dbReference type="InterPro" id="IPR027417">
    <property type="entry name" value="P-loop_NTPase"/>
</dbReference>
<dbReference type="InterPro" id="IPR041685">
    <property type="entry name" value="AAA_GajA/Old/RecF-like"/>
</dbReference>
<dbReference type="Proteomes" id="UP000014137">
    <property type="component" value="Unassembled WGS sequence"/>
</dbReference>
<reference evidence="3 5" key="1">
    <citation type="submission" date="2012-10" db="EMBL/GenBank/DDBJ databases">
        <title>Genome assembly of Amycolatopsis azurea DSM 43854.</title>
        <authorList>
            <person name="Khatri I."/>
            <person name="Kaur I."/>
            <person name="Subramanian S."/>
            <person name="Mayilraj S."/>
        </authorList>
    </citation>
    <scope>NUCLEOTIDE SEQUENCE [LARGE SCALE GENOMIC DNA]</scope>
    <source>
        <strain evidence="3 5">DSM 43854</strain>
    </source>
</reference>
<evidence type="ECO:0000259" key="1">
    <source>
        <dbReference type="Pfam" id="PF13175"/>
    </source>
</evidence>
<dbReference type="InterPro" id="IPR034139">
    <property type="entry name" value="TOPRIM_OLD"/>
</dbReference>
<feature type="domain" description="OLD protein-like TOPRIM" evidence="2">
    <location>
        <begin position="419"/>
        <end position="481"/>
    </location>
</feature>
<evidence type="ECO:0000313" key="4">
    <source>
        <dbReference type="EMBL" id="OOC00621.1"/>
    </source>
</evidence>
<dbReference type="InterPro" id="IPR051396">
    <property type="entry name" value="Bact_Antivir_Def_Nuclease"/>
</dbReference>
<proteinExistence type="predicted"/>
<name>M2PT30_9PSEU</name>
<evidence type="ECO:0000259" key="2">
    <source>
        <dbReference type="Pfam" id="PF20469"/>
    </source>
</evidence>
<reference evidence="4 6" key="2">
    <citation type="submission" date="2017-02" db="EMBL/GenBank/DDBJ databases">
        <title>Amycolatopsis azurea DSM 43854 draft genome.</title>
        <authorList>
            <person name="Mayilraj S."/>
        </authorList>
    </citation>
    <scope>NUCLEOTIDE SEQUENCE [LARGE SCALE GENOMIC DNA]</scope>
    <source>
        <strain evidence="4 6">DSM 43854</strain>
    </source>
</reference>